<dbReference type="OrthoDB" id="4366529at2759"/>
<sequence length="163" mass="18488">MEGQPHIELLQAEVDQDDESYFRILVDGVSIKYIIVQASIYSVEDMCFGPSLVSILPKFPPGNWNDGLVARDPNDGQPHFVRACLTPFASVQNTWHGTRVDYLDLSIGEKLRTGIYEATGSFFDGIVVVKFARFPWEIQHLENETTAYQWISGHEIGPHFWVT</sequence>
<organism evidence="1 2">
    <name type="scientific">Penicillium capsulatum</name>
    <dbReference type="NCBI Taxonomy" id="69766"/>
    <lineage>
        <taxon>Eukaryota</taxon>
        <taxon>Fungi</taxon>
        <taxon>Dikarya</taxon>
        <taxon>Ascomycota</taxon>
        <taxon>Pezizomycotina</taxon>
        <taxon>Eurotiomycetes</taxon>
        <taxon>Eurotiomycetidae</taxon>
        <taxon>Eurotiales</taxon>
        <taxon>Aspergillaceae</taxon>
        <taxon>Penicillium</taxon>
    </lineage>
</organism>
<protein>
    <submittedName>
        <fullName evidence="1">Alpha-galactosidase A</fullName>
    </submittedName>
</protein>
<dbReference type="Proteomes" id="UP001146351">
    <property type="component" value="Unassembled WGS sequence"/>
</dbReference>
<dbReference type="AlphaFoldDB" id="A0A9W9I217"/>
<evidence type="ECO:0000313" key="1">
    <source>
        <dbReference type="EMBL" id="KAJ5161370.1"/>
    </source>
</evidence>
<evidence type="ECO:0000313" key="2">
    <source>
        <dbReference type="Proteomes" id="UP001146351"/>
    </source>
</evidence>
<dbReference type="EMBL" id="JAPQKO010000005">
    <property type="protein sequence ID" value="KAJ5161370.1"/>
    <property type="molecule type" value="Genomic_DNA"/>
</dbReference>
<name>A0A9W9I217_9EURO</name>
<gene>
    <name evidence="1" type="ORF">N7492_006762</name>
</gene>
<proteinExistence type="predicted"/>
<accession>A0A9W9I217</accession>
<keyword evidence="2" id="KW-1185">Reference proteome</keyword>
<reference evidence="1" key="2">
    <citation type="journal article" date="2023" name="IMA Fungus">
        <title>Comparative genomic study of the Penicillium genus elucidates a diverse pangenome and 15 lateral gene transfer events.</title>
        <authorList>
            <person name="Petersen C."/>
            <person name="Sorensen T."/>
            <person name="Nielsen M.R."/>
            <person name="Sondergaard T.E."/>
            <person name="Sorensen J.L."/>
            <person name="Fitzpatrick D.A."/>
            <person name="Frisvad J.C."/>
            <person name="Nielsen K.L."/>
        </authorList>
    </citation>
    <scope>NUCLEOTIDE SEQUENCE</scope>
    <source>
        <strain evidence="1">IBT 21917</strain>
    </source>
</reference>
<comment type="caution">
    <text evidence="1">The sequence shown here is derived from an EMBL/GenBank/DDBJ whole genome shotgun (WGS) entry which is preliminary data.</text>
</comment>
<reference evidence="1" key="1">
    <citation type="submission" date="2022-11" db="EMBL/GenBank/DDBJ databases">
        <authorList>
            <person name="Petersen C."/>
        </authorList>
    </citation>
    <scope>NUCLEOTIDE SEQUENCE</scope>
    <source>
        <strain evidence="1">IBT 21917</strain>
    </source>
</reference>